<dbReference type="GO" id="GO:0005615">
    <property type="term" value="C:extracellular space"/>
    <property type="evidence" value="ECO:0007669"/>
    <property type="project" value="InterPro"/>
</dbReference>
<dbReference type="SMART" id="SM00093">
    <property type="entry name" value="SERPIN"/>
    <property type="match status" value="1"/>
</dbReference>
<dbReference type="EMBL" id="MLAK01000145">
    <property type="protein sequence ID" value="OHT16098.1"/>
    <property type="molecule type" value="Genomic_DNA"/>
</dbReference>
<evidence type="ECO:0000256" key="2">
    <source>
        <dbReference type="RuleBase" id="RU000411"/>
    </source>
</evidence>
<dbReference type="InterPro" id="IPR042185">
    <property type="entry name" value="Serpin_sf_2"/>
</dbReference>
<dbReference type="InterPro" id="IPR042178">
    <property type="entry name" value="Serpin_sf_1"/>
</dbReference>
<dbReference type="Gene3D" id="3.30.497.10">
    <property type="entry name" value="Antithrombin, subunit I, domain 2"/>
    <property type="match status" value="1"/>
</dbReference>
<dbReference type="PROSITE" id="PS00284">
    <property type="entry name" value="SERPIN"/>
    <property type="match status" value="1"/>
</dbReference>
<dbReference type="OrthoDB" id="9518664at2759"/>
<organism evidence="4 5">
    <name type="scientific">Tritrichomonas foetus</name>
    <dbReference type="NCBI Taxonomy" id="1144522"/>
    <lineage>
        <taxon>Eukaryota</taxon>
        <taxon>Metamonada</taxon>
        <taxon>Parabasalia</taxon>
        <taxon>Tritrichomonadida</taxon>
        <taxon>Tritrichomonadidae</taxon>
        <taxon>Tritrichomonas</taxon>
    </lineage>
</organism>
<dbReference type="Pfam" id="PF00079">
    <property type="entry name" value="Serpin"/>
    <property type="match status" value="1"/>
</dbReference>
<dbReference type="InterPro" id="IPR036186">
    <property type="entry name" value="Serpin_sf"/>
</dbReference>
<reference evidence="4" key="1">
    <citation type="submission" date="2016-10" db="EMBL/GenBank/DDBJ databases">
        <authorList>
            <person name="Benchimol M."/>
            <person name="Almeida L.G."/>
            <person name="Vasconcelos A.T."/>
            <person name="Perreira-Neves A."/>
            <person name="Rosa I.A."/>
            <person name="Tasca T."/>
            <person name="Bogo M.R."/>
            <person name="de Souza W."/>
        </authorList>
    </citation>
    <scope>NUCLEOTIDE SEQUENCE [LARGE SCALE GENOMIC DNA]</scope>
    <source>
        <strain evidence="4">K</strain>
    </source>
</reference>
<dbReference type="Gene3D" id="2.30.39.10">
    <property type="entry name" value="Alpha-1-antitrypsin, domain 1"/>
    <property type="match status" value="1"/>
</dbReference>
<dbReference type="PANTHER" id="PTHR11461:SF211">
    <property type="entry name" value="GH10112P-RELATED"/>
    <property type="match status" value="1"/>
</dbReference>
<dbReference type="VEuPathDB" id="TrichDB:TRFO_13413"/>
<dbReference type="RefSeq" id="XP_068369234.1">
    <property type="nucleotide sequence ID" value="XM_068497229.1"/>
</dbReference>
<dbReference type="SUPFAM" id="SSF56574">
    <property type="entry name" value="Serpins"/>
    <property type="match status" value="1"/>
</dbReference>
<comment type="caution">
    <text evidence="4">The sequence shown here is derived from an EMBL/GenBank/DDBJ whole genome shotgun (WGS) entry which is preliminary data.</text>
</comment>
<dbReference type="Proteomes" id="UP000179807">
    <property type="component" value="Unassembled WGS sequence"/>
</dbReference>
<dbReference type="InterPro" id="IPR023796">
    <property type="entry name" value="Serpin_dom"/>
</dbReference>
<evidence type="ECO:0000313" key="5">
    <source>
        <dbReference type="Proteomes" id="UP000179807"/>
    </source>
</evidence>
<feature type="domain" description="Serpin" evidence="3">
    <location>
        <begin position="18"/>
        <end position="355"/>
    </location>
</feature>
<sequence length="362" mass="41313">MEASFGSFEFDLIRSFFIDSEKKSSSPQPLLSPYSVGLCLSYLSNIVQSDKSRREIWKSLYTEIGTPFPFFAEGIKKIQNSVEMNCPSLTTANLIFTSMSPSLLEENEQSFVPQVVNFSIFDTPSSVINKTVKARTNGRISRIMNPMMRMLQGNMAMTSVAVFESLWLHKFDGIYDHKFHGFKSSKVVPMMQMTKAIDFCEDKSCFAIDLPFKEGNVSFMAVMAKKKGEKQFYRLLKKFDYSKFTNLIKSKNKKNMNVIIPQFTIETDSFNLIPKLEKLGIHSKLILGSNANLAHFRQKCVFCINEKGSVPEVSTAYVRCPKIRTDRFSFNRPFLFFIVNHDKNIVLFSGVMTNPALDELSD</sequence>
<dbReference type="AlphaFoldDB" id="A0A1J4KY55"/>
<gene>
    <name evidence="4" type="ORF">TRFO_13413</name>
</gene>
<comment type="similarity">
    <text evidence="1 2">Belongs to the serpin family.</text>
</comment>
<dbReference type="GO" id="GO:0004867">
    <property type="term" value="F:serine-type endopeptidase inhibitor activity"/>
    <property type="evidence" value="ECO:0007669"/>
    <property type="project" value="InterPro"/>
</dbReference>
<name>A0A1J4KY55_9EUKA</name>
<dbReference type="CDD" id="cd00172">
    <property type="entry name" value="serpin"/>
    <property type="match status" value="1"/>
</dbReference>
<dbReference type="PANTHER" id="PTHR11461">
    <property type="entry name" value="SERINE PROTEASE INHIBITOR, SERPIN"/>
    <property type="match status" value="1"/>
</dbReference>
<accession>A0A1J4KY55</accession>
<dbReference type="InterPro" id="IPR023795">
    <property type="entry name" value="Serpin_CS"/>
</dbReference>
<protein>
    <recommendedName>
        <fullName evidence="3">Serpin domain-containing protein</fullName>
    </recommendedName>
</protein>
<evidence type="ECO:0000259" key="3">
    <source>
        <dbReference type="SMART" id="SM00093"/>
    </source>
</evidence>
<evidence type="ECO:0000313" key="4">
    <source>
        <dbReference type="EMBL" id="OHT16098.1"/>
    </source>
</evidence>
<dbReference type="GeneID" id="94831933"/>
<keyword evidence="5" id="KW-1185">Reference proteome</keyword>
<evidence type="ECO:0000256" key="1">
    <source>
        <dbReference type="ARBA" id="ARBA00009500"/>
    </source>
</evidence>
<dbReference type="InterPro" id="IPR000215">
    <property type="entry name" value="Serpin_fam"/>
</dbReference>
<proteinExistence type="inferred from homology"/>